<reference evidence="2 3" key="1">
    <citation type="journal article" date="2019" name="Appl. Microbiol. Biotechnol.">
        <title>Genome sequence of Isaria javanica and comparative genome analysis insights into family S53 peptidase evolution in fungal entomopathogens.</title>
        <authorList>
            <person name="Lin R."/>
            <person name="Zhang X."/>
            <person name="Xin B."/>
            <person name="Zou M."/>
            <person name="Gao Y."/>
            <person name="Qin F."/>
            <person name="Hu Q."/>
            <person name="Xie B."/>
            <person name="Cheng X."/>
        </authorList>
    </citation>
    <scope>NUCLEOTIDE SEQUENCE [LARGE SCALE GENOMIC DNA]</scope>
    <source>
        <strain evidence="2 3">IJ1G</strain>
    </source>
</reference>
<gene>
    <name evidence="2" type="ORF">IF1G_00221</name>
</gene>
<dbReference type="PANTHER" id="PTHR33594">
    <property type="entry name" value="SUPERFAMILY HYDROLASE, PUTATIVE (AFU_ORTHOLOGUE AFUA_1G03035)-RELATED"/>
    <property type="match status" value="1"/>
</dbReference>
<dbReference type="EMBL" id="SPUK01000001">
    <property type="protein sequence ID" value="TQW00290.1"/>
    <property type="molecule type" value="Genomic_DNA"/>
</dbReference>
<dbReference type="AlphaFoldDB" id="A0A545VFA1"/>
<keyword evidence="3" id="KW-1185">Reference proteome</keyword>
<dbReference type="PANTHER" id="PTHR33594:SF1">
    <property type="entry name" value="HD_PDEASE DOMAIN-CONTAINING PROTEIN"/>
    <property type="match status" value="1"/>
</dbReference>
<dbReference type="Gene3D" id="1.10.3210.50">
    <property type="match status" value="1"/>
</dbReference>
<dbReference type="OrthoDB" id="16547at2759"/>
<dbReference type="CDD" id="cd00077">
    <property type="entry name" value="HDc"/>
    <property type="match status" value="1"/>
</dbReference>
<dbReference type="STRING" id="43265.A0A545VFA1"/>
<dbReference type="SUPFAM" id="SSF109604">
    <property type="entry name" value="HD-domain/PDEase-like"/>
    <property type="match status" value="1"/>
</dbReference>
<feature type="domain" description="HD/PDEase" evidence="1">
    <location>
        <begin position="42"/>
        <end position="169"/>
    </location>
</feature>
<proteinExistence type="predicted"/>
<dbReference type="Proteomes" id="UP000315783">
    <property type="component" value="Unassembled WGS sequence"/>
</dbReference>
<dbReference type="Pfam" id="PF01966">
    <property type="entry name" value="HD"/>
    <property type="match status" value="1"/>
</dbReference>
<accession>A0A545VFA1</accession>
<evidence type="ECO:0000259" key="1">
    <source>
        <dbReference type="SMART" id="SM00471"/>
    </source>
</evidence>
<name>A0A545VFA1_9HYPO</name>
<dbReference type="SMART" id="SM00471">
    <property type="entry name" value="HDc"/>
    <property type="match status" value="1"/>
</dbReference>
<evidence type="ECO:0000313" key="2">
    <source>
        <dbReference type="EMBL" id="TQW00290.1"/>
    </source>
</evidence>
<evidence type="ECO:0000313" key="3">
    <source>
        <dbReference type="Proteomes" id="UP000315783"/>
    </source>
</evidence>
<dbReference type="InterPro" id="IPR003607">
    <property type="entry name" value="HD/PDEase_dom"/>
</dbReference>
<dbReference type="InterPro" id="IPR006674">
    <property type="entry name" value="HD_domain"/>
</dbReference>
<sequence>MEALSKILRAARSGCEAEEFPTTDSVFESVALSVQQHMAGFDASHDFSHVIRVVALAQSILTAERKSNAQHTANPTIVILAALLHDVTDKKYTESPSQDSKLIQILEQANVDGSLVASIVAIVNNVSYSTEIRDPDYAKSILVAHPELSIVQDADRLDAIGAIGIGRAFTFGGAKMPLSNMQLSRDHMTEKLEKLESMMKTDAGKRLAKERTQRIHTFSKWWDEESAILDAVGIE</sequence>
<organism evidence="2 3">
    <name type="scientific">Cordyceps javanica</name>
    <dbReference type="NCBI Taxonomy" id="43265"/>
    <lineage>
        <taxon>Eukaryota</taxon>
        <taxon>Fungi</taxon>
        <taxon>Dikarya</taxon>
        <taxon>Ascomycota</taxon>
        <taxon>Pezizomycotina</taxon>
        <taxon>Sordariomycetes</taxon>
        <taxon>Hypocreomycetidae</taxon>
        <taxon>Hypocreales</taxon>
        <taxon>Cordycipitaceae</taxon>
        <taxon>Cordyceps</taxon>
    </lineage>
</organism>
<comment type="caution">
    <text evidence="2">The sequence shown here is derived from an EMBL/GenBank/DDBJ whole genome shotgun (WGS) entry which is preliminary data.</text>
</comment>
<protein>
    <submittedName>
        <fullName evidence="2">HD domain-containing protein</fullName>
    </submittedName>
</protein>